<evidence type="ECO:0000313" key="2">
    <source>
        <dbReference type="Proteomes" id="UP000004893"/>
    </source>
</evidence>
<dbReference type="EMBL" id="ABYI02000011">
    <property type="protein sequence ID" value="EEG75436.1"/>
    <property type="molecule type" value="Genomic_DNA"/>
</dbReference>
<dbReference type="Pfam" id="PF05895">
    <property type="entry name" value="DUF859"/>
    <property type="match status" value="1"/>
</dbReference>
<dbReference type="SUPFAM" id="SSF49265">
    <property type="entry name" value="Fibronectin type III"/>
    <property type="match status" value="1"/>
</dbReference>
<proteinExistence type="predicted"/>
<gene>
    <name evidence="1" type="ORF">CLOHYLEM_04446</name>
</gene>
<accession>C0BXA9</accession>
<name>C0BXA9_9FIRM</name>
<protein>
    <recommendedName>
        <fullName evidence="3">Fibronectin type III domain protein</fullName>
    </recommendedName>
</protein>
<organism evidence="1 2">
    <name type="scientific">[Clostridium] hylemonae DSM 15053</name>
    <dbReference type="NCBI Taxonomy" id="553973"/>
    <lineage>
        <taxon>Bacteria</taxon>
        <taxon>Bacillati</taxon>
        <taxon>Bacillota</taxon>
        <taxon>Clostridia</taxon>
        <taxon>Lachnospirales</taxon>
        <taxon>Lachnospiraceae</taxon>
    </lineage>
</organism>
<evidence type="ECO:0000313" key="1">
    <source>
        <dbReference type="EMBL" id="EEG75436.1"/>
    </source>
</evidence>
<dbReference type="Proteomes" id="UP000004893">
    <property type="component" value="Unassembled WGS sequence"/>
</dbReference>
<evidence type="ECO:0008006" key="3">
    <source>
        <dbReference type="Google" id="ProtNLM"/>
    </source>
</evidence>
<comment type="caution">
    <text evidence="1">The sequence shown here is derived from an EMBL/GenBank/DDBJ whole genome shotgun (WGS) entry which is preliminary data.</text>
</comment>
<dbReference type="InterPro" id="IPR036116">
    <property type="entry name" value="FN3_sf"/>
</dbReference>
<reference evidence="1" key="1">
    <citation type="submission" date="2009-02" db="EMBL/GenBank/DDBJ databases">
        <authorList>
            <person name="Fulton L."/>
            <person name="Clifton S."/>
            <person name="Fulton B."/>
            <person name="Xu J."/>
            <person name="Minx P."/>
            <person name="Pepin K.H."/>
            <person name="Johnson M."/>
            <person name="Bhonagiri V."/>
            <person name="Nash W.E."/>
            <person name="Mardis E.R."/>
            <person name="Wilson R.K."/>
        </authorList>
    </citation>
    <scope>NUCLEOTIDE SEQUENCE [LARGE SCALE GENOMIC DNA]</scope>
    <source>
        <strain evidence="1">DSM 15053</strain>
    </source>
</reference>
<dbReference type="STRING" id="553973.CLOHYLEM_04446"/>
<sequence>MIGNGSWAATSGSTFTINNLAPNTSYSVKLKVRRSDSGLETTSGAITVKTKPIASISNSSLSFDIGGDLELTLANYALNASTFKFNVERDDGTWTTSLLEASSDQNIPGITLPLSGITDALYSCCATKNEMNFKISCGTTINGTFYENISYGTARVTDSDPVFTDYSHGNTDTATSSVLQNAAYLIQNYGNMQAQISAANRAVPKNHAAVTEYIVEVTDSKDEVKKQLNAEYSDSEVLINLGTLSEPGDYNIRIYARDSRGNISGTVTKTFYVLPYSRPASKVALARINEFEKEITIDFSSVYSRLKIGTASKNNAFAVKYRYAEVGTSYESTYTTITGITSADIPGSPNELKATYLKDSGDDPFITLDIEKSYNFEFVVSDRITTTTETTMVDKGIPIFMPCDNGKVTVGMLPDFDSSADFQVGTDIMATDSDGTQRLILDEIKKTNTDLDNKFNELNHNLPTTIIISGDGSGYGNVDTKIDSKNYTVIAAKKDGMVAIPYVSSNSLTWIIKIRTVTDFSVVTGKVDNIEVTYIPKL</sequence>
<dbReference type="HOGENOM" id="CLU_505975_0_0_9"/>
<reference evidence="1" key="2">
    <citation type="submission" date="2013-06" db="EMBL/GenBank/DDBJ databases">
        <title>Draft genome sequence of Clostridium hylemonae (DSM 15053).</title>
        <authorList>
            <person name="Sudarsanam P."/>
            <person name="Ley R."/>
            <person name="Guruge J."/>
            <person name="Turnbaugh P.J."/>
            <person name="Mahowald M."/>
            <person name="Liep D."/>
            <person name="Gordon J."/>
        </authorList>
    </citation>
    <scope>NUCLEOTIDE SEQUENCE</scope>
    <source>
        <strain evidence="1">DSM 15053</strain>
    </source>
</reference>
<dbReference type="AlphaFoldDB" id="C0BXA9"/>
<dbReference type="InterPro" id="IPR008577">
    <property type="entry name" value="DUF859"/>
</dbReference>
<keyword evidence="2" id="KW-1185">Reference proteome</keyword>